<name>A0A8F5BSY8_9CREN</name>
<reference evidence="1" key="1">
    <citation type="journal article" date="2021" name="Environ. Microbiol.">
        <title>New insights into the diversity and evolution of the archaeal mobilome from three complete genomes of Saccharolobus shibatae.</title>
        <authorList>
            <person name="Medvedeva S."/>
            <person name="Brandt D."/>
            <person name="Cvirkaite-Krupovic V."/>
            <person name="Liu Y."/>
            <person name="Severinov K."/>
            <person name="Ishino S."/>
            <person name="Ishino Y."/>
            <person name="Prangishvili D."/>
            <person name="Kalinowski J."/>
            <person name="Krupovic M."/>
        </authorList>
    </citation>
    <scope>NUCLEOTIDE SEQUENCE</scope>
    <source>
        <strain evidence="1">BEU9</strain>
    </source>
</reference>
<sequence length="200" mass="23472">MPKYIYCVNKDKLIPCDGGEFYYVFEFTRNNELLLSKCQNGHCEQVYEAISELGKYRFAYEIDNFDEIRDKIDDIISFLIKYNLKIYFIGDNSVLEALYAPSLFNYKYFGLKEAKDKVNFVKSWLNKLVLAKRVLDEIGIMEFKSHMDTLDGRYAMWLNTEDESASFISREGDLVKFWISYNGCDIFIQRKGKSICIKSG</sequence>
<accession>A0A8F5BSY8</accession>
<proteinExistence type="predicted"/>
<dbReference type="AlphaFoldDB" id="A0A8F5BSY8"/>
<organism evidence="1 2">
    <name type="scientific">Saccharolobus shibatae</name>
    <dbReference type="NCBI Taxonomy" id="2286"/>
    <lineage>
        <taxon>Archaea</taxon>
        <taxon>Thermoproteota</taxon>
        <taxon>Thermoprotei</taxon>
        <taxon>Sulfolobales</taxon>
        <taxon>Sulfolobaceae</taxon>
        <taxon>Saccharolobus</taxon>
    </lineage>
</organism>
<evidence type="ECO:0000313" key="2">
    <source>
        <dbReference type="Proteomes" id="UP000693941"/>
    </source>
</evidence>
<gene>
    <name evidence="1" type="ORF">J5U21_00424</name>
</gene>
<evidence type="ECO:0000313" key="1">
    <source>
        <dbReference type="EMBL" id="QXJ30775.1"/>
    </source>
</evidence>
<dbReference type="EMBL" id="CP077715">
    <property type="protein sequence ID" value="QXJ30775.1"/>
    <property type="molecule type" value="Genomic_DNA"/>
</dbReference>
<protein>
    <submittedName>
        <fullName evidence="1">Uncharacterized protein</fullName>
    </submittedName>
</protein>
<dbReference type="Proteomes" id="UP000693941">
    <property type="component" value="Chromosome"/>
</dbReference>